<evidence type="ECO:0000313" key="5">
    <source>
        <dbReference type="Proteomes" id="UP001642464"/>
    </source>
</evidence>
<feature type="domain" description="Ig-like" evidence="3">
    <location>
        <begin position="348"/>
        <end position="437"/>
    </location>
</feature>
<name>A0ABP0KMK4_9DINO</name>
<reference evidence="4 5" key="1">
    <citation type="submission" date="2024-02" db="EMBL/GenBank/DDBJ databases">
        <authorList>
            <person name="Chen Y."/>
            <person name="Shah S."/>
            <person name="Dougan E. K."/>
            <person name="Thang M."/>
            <person name="Chan C."/>
        </authorList>
    </citation>
    <scope>NUCLEOTIDE SEQUENCE [LARGE SCALE GENOMIC DNA]</scope>
</reference>
<evidence type="ECO:0000256" key="1">
    <source>
        <dbReference type="ARBA" id="ARBA00022729"/>
    </source>
</evidence>
<dbReference type="InterPro" id="IPR013783">
    <property type="entry name" value="Ig-like_fold"/>
</dbReference>
<organism evidence="4 5">
    <name type="scientific">Durusdinium trenchii</name>
    <dbReference type="NCBI Taxonomy" id="1381693"/>
    <lineage>
        <taxon>Eukaryota</taxon>
        <taxon>Sar</taxon>
        <taxon>Alveolata</taxon>
        <taxon>Dinophyceae</taxon>
        <taxon>Suessiales</taxon>
        <taxon>Symbiodiniaceae</taxon>
        <taxon>Durusdinium</taxon>
    </lineage>
</organism>
<evidence type="ECO:0000256" key="2">
    <source>
        <dbReference type="SAM" id="SignalP"/>
    </source>
</evidence>
<dbReference type="PROSITE" id="PS50835">
    <property type="entry name" value="IG_LIKE"/>
    <property type="match status" value="1"/>
</dbReference>
<dbReference type="InterPro" id="IPR036179">
    <property type="entry name" value="Ig-like_dom_sf"/>
</dbReference>
<dbReference type="InterPro" id="IPR013517">
    <property type="entry name" value="FG-GAP"/>
</dbReference>
<dbReference type="Proteomes" id="UP001642464">
    <property type="component" value="Unassembled WGS sequence"/>
</dbReference>
<comment type="caution">
    <text evidence="4">The sequence shown here is derived from an EMBL/GenBank/DDBJ whole genome shotgun (WGS) entry which is preliminary data.</text>
</comment>
<evidence type="ECO:0000259" key="3">
    <source>
        <dbReference type="PROSITE" id="PS50835"/>
    </source>
</evidence>
<dbReference type="PANTHER" id="PTHR46580:SF2">
    <property type="entry name" value="MAM DOMAIN-CONTAINING PROTEIN"/>
    <property type="match status" value="1"/>
</dbReference>
<dbReference type="SUPFAM" id="SSF48726">
    <property type="entry name" value="Immunoglobulin"/>
    <property type="match status" value="1"/>
</dbReference>
<dbReference type="Gene3D" id="2.30.30.100">
    <property type="match status" value="4"/>
</dbReference>
<sequence length="469" mass="46415">MSKTRPAVAALAVPALVLLSLAPAELAKSAHAQTCGPGEIFVPDVVYATPDGPNFVAIGDLNGDGDNDLAVANRDADSVSVLLNNGDGSYAPAVTYAAGDYSASVAIGDLDGDGDNDLVVGNRDSDNASVLMNNGDGTFAAGVIYPAGGGPQSVVIGDLDGDGDNDVAVANVDVDANDVTFGQSGITVLLNNGNATFAAGVPYDTGVGPLSVALGDLDGDGDLDVATANFSGDNVSILLNAGNGTFDADVRYAAGSAGSQPAAVALGDLDGDGDNDLVVTTTGGSFRDIFVLPNNGDGTLASSTLYGVDTTPVSVAVGDLDNDGDLDAAVANLNGSNVSVLLNRCGPPPVIITTQPAPVVLLPAGGGVAELSVVATGAAPLAYQWRRDGVPLADGSGVSGSTTATLTIDATLADVAVYDVVVSNATSDATSDPGVIAVRQPCPADFDSDGSLTLFDFLEFSNAFNAGCP</sequence>
<feature type="chain" id="PRO_5045195560" evidence="2">
    <location>
        <begin position="33"/>
        <end position="469"/>
    </location>
</feature>
<dbReference type="Pfam" id="PF13517">
    <property type="entry name" value="FG-GAP_3"/>
    <property type="match status" value="2"/>
</dbReference>
<keyword evidence="5" id="KW-1185">Reference proteome</keyword>
<evidence type="ECO:0000313" key="4">
    <source>
        <dbReference type="EMBL" id="CAK9027204.1"/>
    </source>
</evidence>
<dbReference type="PANTHER" id="PTHR46580">
    <property type="entry name" value="SENSOR KINASE-RELATED"/>
    <property type="match status" value="1"/>
</dbReference>
<proteinExistence type="predicted"/>
<dbReference type="InterPro" id="IPR018247">
    <property type="entry name" value="EF_Hand_1_Ca_BS"/>
</dbReference>
<dbReference type="Gene3D" id="2.60.40.10">
    <property type="entry name" value="Immunoglobulins"/>
    <property type="match status" value="1"/>
</dbReference>
<protein>
    <submittedName>
        <fullName evidence="4">FG-GAP repeat protein</fullName>
    </submittedName>
</protein>
<dbReference type="EMBL" id="CAXAMM010011856">
    <property type="protein sequence ID" value="CAK9027204.1"/>
    <property type="molecule type" value="Genomic_DNA"/>
</dbReference>
<dbReference type="SUPFAM" id="SSF69318">
    <property type="entry name" value="Integrin alpha N-terminal domain"/>
    <property type="match status" value="1"/>
</dbReference>
<dbReference type="PROSITE" id="PS00018">
    <property type="entry name" value="EF_HAND_1"/>
    <property type="match status" value="1"/>
</dbReference>
<feature type="signal peptide" evidence="2">
    <location>
        <begin position="1"/>
        <end position="32"/>
    </location>
</feature>
<accession>A0ABP0KMK4</accession>
<keyword evidence="1 2" id="KW-0732">Signal</keyword>
<dbReference type="InterPro" id="IPR007110">
    <property type="entry name" value="Ig-like_dom"/>
</dbReference>
<dbReference type="InterPro" id="IPR028994">
    <property type="entry name" value="Integrin_alpha_N"/>
</dbReference>
<gene>
    <name evidence="4" type="ORF">SCF082_LOCUS17811</name>
</gene>